<dbReference type="AlphaFoldDB" id="A0A7H8QMF6"/>
<evidence type="ECO:0000313" key="4">
    <source>
        <dbReference type="Proteomes" id="UP000509510"/>
    </source>
</evidence>
<dbReference type="SUPFAM" id="SSF51735">
    <property type="entry name" value="NAD(P)-binding Rossmann-fold domains"/>
    <property type="match status" value="1"/>
</dbReference>
<dbReference type="GeneID" id="55989324"/>
<name>A0A7H8QMF6_TALRU</name>
<reference evidence="4" key="1">
    <citation type="submission" date="2020-06" db="EMBL/GenBank/DDBJ databases">
        <title>A chromosome-scale genome assembly of Talaromyces rugulosus W13939.</title>
        <authorList>
            <person name="Wang B."/>
            <person name="Guo L."/>
            <person name="Ye K."/>
            <person name="Wang L."/>
        </authorList>
    </citation>
    <scope>NUCLEOTIDE SEQUENCE [LARGE SCALE GENOMIC DNA]</scope>
    <source>
        <strain evidence="4">W13939</strain>
    </source>
</reference>
<dbReference type="EMBL" id="CP055898">
    <property type="protein sequence ID" value="QKX54725.1"/>
    <property type="molecule type" value="Genomic_DNA"/>
</dbReference>
<keyword evidence="4" id="KW-1185">Reference proteome</keyword>
<organism evidence="3 4">
    <name type="scientific">Talaromyces rugulosus</name>
    <name type="common">Penicillium rugulosum</name>
    <dbReference type="NCBI Taxonomy" id="121627"/>
    <lineage>
        <taxon>Eukaryota</taxon>
        <taxon>Fungi</taxon>
        <taxon>Dikarya</taxon>
        <taxon>Ascomycota</taxon>
        <taxon>Pezizomycotina</taxon>
        <taxon>Eurotiomycetes</taxon>
        <taxon>Eurotiomycetidae</taxon>
        <taxon>Eurotiales</taxon>
        <taxon>Trichocomaceae</taxon>
        <taxon>Talaromyces</taxon>
        <taxon>Talaromyces sect. Islandici</taxon>
    </lineage>
</organism>
<dbReference type="Gene3D" id="3.40.50.720">
    <property type="entry name" value="NAD(P)-binding Rossmann-like Domain"/>
    <property type="match status" value="1"/>
</dbReference>
<feature type="domain" description="NAD(P)-binding" evidence="2">
    <location>
        <begin position="12"/>
        <end position="237"/>
    </location>
</feature>
<evidence type="ECO:0000259" key="2">
    <source>
        <dbReference type="Pfam" id="PF13460"/>
    </source>
</evidence>
<dbReference type="OrthoDB" id="63935at2759"/>
<dbReference type="Proteomes" id="UP000509510">
    <property type="component" value="Chromosome I"/>
</dbReference>
<evidence type="ECO:0000313" key="3">
    <source>
        <dbReference type="EMBL" id="QKX54725.1"/>
    </source>
</evidence>
<accession>A0A7H8QMF6</accession>
<dbReference type="Pfam" id="PF13460">
    <property type="entry name" value="NAD_binding_10"/>
    <property type="match status" value="1"/>
</dbReference>
<dbReference type="KEGG" id="trg:TRUGW13939_01814"/>
<evidence type="ECO:0000256" key="1">
    <source>
        <dbReference type="ARBA" id="ARBA00038376"/>
    </source>
</evidence>
<sequence>MYNNLPTIAFFGATGGCVLSCLTLALENGYYCNAMARNPTKLKDLLSERGVYDSAIANNLTIVQGSVSDTSAVKQALVHKEEPVDIIINGIGGKLIFDGPLKPTLDNPTVCQDGMRTILEVSRSLNQARDGDDKKPLLVVLSTTGISEKRDLPFLMMPMYKWMLKVPHVDKKAMEDLIFEEVAMDKTARGIREYIIIRPSFLTDGKGNGLTNIKVGGDNKPAVGYVISRNEVGAWLFQNSVRHGLREENPYLGKIVTITT</sequence>
<dbReference type="PANTHER" id="PTHR15020">
    <property type="entry name" value="FLAVIN REDUCTASE-RELATED"/>
    <property type="match status" value="1"/>
</dbReference>
<protein>
    <recommendedName>
        <fullName evidence="2">NAD(P)-binding domain-containing protein</fullName>
    </recommendedName>
</protein>
<dbReference type="PANTHER" id="PTHR15020:SF50">
    <property type="entry name" value="UPF0659 PROTEIN YMR090W"/>
    <property type="match status" value="1"/>
</dbReference>
<dbReference type="InterPro" id="IPR036291">
    <property type="entry name" value="NAD(P)-bd_dom_sf"/>
</dbReference>
<comment type="similarity">
    <text evidence="1">Belongs to the avfA family.</text>
</comment>
<dbReference type="InterPro" id="IPR016040">
    <property type="entry name" value="NAD(P)-bd_dom"/>
</dbReference>
<proteinExistence type="inferred from homology"/>
<dbReference type="RefSeq" id="XP_035340904.1">
    <property type="nucleotide sequence ID" value="XM_035485011.1"/>
</dbReference>
<gene>
    <name evidence="3" type="ORF">TRUGW13939_01814</name>
</gene>